<dbReference type="KEGG" id="fek:C1H87_20390"/>
<feature type="chain" id="PRO_5014759340" evidence="1">
    <location>
        <begin position="24"/>
        <end position="91"/>
    </location>
</feature>
<dbReference type="AlphaFoldDB" id="A0A2K9PV48"/>
<dbReference type="PROSITE" id="PS51257">
    <property type="entry name" value="PROKAR_LIPOPROTEIN"/>
    <property type="match status" value="1"/>
</dbReference>
<feature type="signal peptide" evidence="1">
    <location>
        <begin position="1"/>
        <end position="23"/>
    </location>
</feature>
<dbReference type="Proteomes" id="UP000235826">
    <property type="component" value="Chromosome"/>
</dbReference>
<gene>
    <name evidence="2" type="ORF">C1H87_20390</name>
</gene>
<name>A0A2K9PV48_9FLAO</name>
<evidence type="ECO:0000313" key="3">
    <source>
        <dbReference type="Proteomes" id="UP000235826"/>
    </source>
</evidence>
<evidence type="ECO:0000256" key="1">
    <source>
        <dbReference type="SAM" id="SignalP"/>
    </source>
</evidence>
<protein>
    <submittedName>
        <fullName evidence="2">Uncharacterized protein</fullName>
    </submittedName>
</protein>
<proteinExistence type="predicted"/>
<organism evidence="2 3">
    <name type="scientific">Flavivirga eckloniae</name>
    <dbReference type="NCBI Taxonomy" id="1803846"/>
    <lineage>
        <taxon>Bacteria</taxon>
        <taxon>Pseudomonadati</taxon>
        <taxon>Bacteroidota</taxon>
        <taxon>Flavobacteriia</taxon>
        <taxon>Flavobacteriales</taxon>
        <taxon>Flavobacteriaceae</taxon>
        <taxon>Flavivirga</taxon>
    </lineage>
</organism>
<accession>A0A2K9PV48</accession>
<keyword evidence="1" id="KW-0732">Signal</keyword>
<evidence type="ECO:0000313" key="2">
    <source>
        <dbReference type="EMBL" id="AUP80940.1"/>
    </source>
</evidence>
<reference evidence="2 3" key="1">
    <citation type="submission" date="2018-01" db="EMBL/GenBank/DDBJ databases">
        <title>Complete genome sequence of Flavivirga eckloniae ECD14 isolated from seaweed Ecklonia cava.</title>
        <authorList>
            <person name="Lee J.H."/>
            <person name="Baik K.S."/>
            <person name="Seong C.N."/>
        </authorList>
    </citation>
    <scope>NUCLEOTIDE SEQUENCE [LARGE SCALE GENOMIC DNA]</scope>
    <source>
        <strain evidence="2 3">ECD14</strain>
    </source>
</reference>
<keyword evidence="3" id="KW-1185">Reference proteome</keyword>
<sequence>MKKMTQKLCVLCFTLIASCYTLSAQFITTWKTTTANERITIPTAPDETYNYTINWGMVIPPPTKKVMPSIVMLKRGHIQYLLQVISLEFIF</sequence>
<dbReference type="EMBL" id="CP025791">
    <property type="protein sequence ID" value="AUP80940.1"/>
    <property type="molecule type" value="Genomic_DNA"/>
</dbReference>